<accession>A0A7D4NKN1</accession>
<sequence>MTIKIDQSLDTELTQQQLAEHLGLSTRQVYNLEQKGVIPKRSPNKGYDLTECVQSYLQNLTAKNENKHSTDSTKAQIEQTRLTRLRAEALEIKNENLLNQLLPKELLKAIVIRQSHHVIQTASTLPDHIETLDLNLDKQVIEVIKQTVNQVTQICHETAEGIDKAINESGDLVK</sequence>
<dbReference type="AlphaFoldDB" id="A0A7D4NKN1"/>
<evidence type="ECO:0000313" key="2">
    <source>
        <dbReference type="Proteomes" id="UP000504724"/>
    </source>
</evidence>
<proteinExistence type="predicted"/>
<name>A0A7D4NKN1_9GAMM</name>
<dbReference type="RefSeq" id="WP_173284132.1">
    <property type="nucleotide sequence ID" value="NZ_CP054020.1"/>
</dbReference>
<organism evidence="1 2">
    <name type="scientific">Thiomicrorhabdus xiamenensis</name>
    <dbReference type="NCBI Taxonomy" id="2739063"/>
    <lineage>
        <taxon>Bacteria</taxon>
        <taxon>Pseudomonadati</taxon>
        <taxon>Pseudomonadota</taxon>
        <taxon>Gammaproteobacteria</taxon>
        <taxon>Thiotrichales</taxon>
        <taxon>Piscirickettsiaceae</taxon>
        <taxon>Thiomicrorhabdus</taxon>
    </lineage>
</organism>
<evidence type="ECO:0000313" key="1">
    <source>
        <dbReference type="EMBL" id="QKI88534.1"/>
    </source>
</evidence>
<gene>
    <name evidence="1" type="ORF">HQN79_02565</name>
</gene>
<dbReference type="EMBL" id="CP054020">
    <property type="protein sequence ID" value="QKI88534.1"/>
    <property type="molecule type" value="Genomic_DNA"/>
</dbReference>
<dbReference type="Proteomes" id="UP000504724">
    <property type="component" value="Chromosome"/>
</dbReference>
<protein>
    <recommendedName>
        <fullName evidence="3">Phage DNA packaging protein, Nu1 subunit of terminase</fullName>
    </recommendedName>
</protein>
<evidence type="ECO:0008006" key="3">
    <source>
        <dbReference type="Google" id="ProtNLM"/>
    </source>
</evidence>
<keyword evidence="2" id="KW-1185">Reference proteome</keyword>
<reference evidence="1 2" key="1">
    <citation type="submission" date="2020-05" db="EMBL/GenBank/DDBJ databases">
        <title>Thiomicrorhabdus sediminis sp.nov. and Thiomicrorhabdus xiamenensis sp.nov., novel sulfur-oxidizing bacteria isolated from coastal sediment.</title>
        <authorList>
            <person name="Liu X."/>
        </authorList>
    </citation>
    <scope>NUCLEOTIDE SEQUENCE [LARGE SCALE GENOMIC DNA]</scope>
    <source>
        <strain evidence="1 2">G2</strain>
    </source>
</reference>
<dbReference type="KEGG" id="txa:HQN79_02565"/>